<dbReference type="AlphaFoldDB" id="Q2JF56"/>
<organism evidence="3 4">
    <name type="scientific">Frankia casuarinae (strain DSM 45818 / CECT 9043 / HFP020203 / CcI3)</name>
    <dbReference type="NCBI Taxonomy" id="106370"/>
    <lineage>
        <taxon>Bacteria</taxon>
        <taxon>Bacillati</taxon>
        <taxon>Actinomycetota</taxon>
        <taxon>Actinomycetes</taxon>
        <taxon>Frankiales</taxon>
        <taxon>Frankiaceae</taxon>
        <taxon>Frankia</taxon>
    </lineage>
</organism>
<accession>A0A1X1Q2I4</accession>
<dbReference type="OrthoDB" id="4350422at2"/>
<dbReference type="RefSeq" id="WP_011435155.1">
    <property type="nucleotide sequence ID" value="NC_007777.1"/>
</dbReference>
<accession>Q2JF56</accession>
<keyword evidence="1" id="KW-1133">Transmembrane helix</keyword>
<dbReference type="HOGENOM" id="CLU_111473_0_0_11"/>
<dbReference type="InterPro" id="IPR005182">
    <property type="entry name" value="YdbS-like_PH"/>
</dbReference>
<protein>
    <submittedName>
        <fullName evidence="3">Membrane-flanked domain</fullName>
    </submittedName>
</protein>
<dbReference type="EMBL" id="CP000249">
    <property type="protein sequence ID" value="ABD10086.1"/>
    <property type="molecule type" value="Genomic_DNA"/>
</dbReference>
<evidence type="ECO:0000313" key="3">
    <source>
        <dbReference type="EMBL" id="ABD10086.1"/>
    </source>
</evidence>
<feature type="domain" description="YdbS-like PH" evidence="2">
    <location>
        <begin position="80"/>
        <end position="154"/>
    </location>
</feature>
<proteinExistence type="predicted"/>
<dbReference type="KEGG" id="fra:Francci3_0702"/>
<dbReference type="Pfam" id="PF03703">
    <property type="entry name" value="bPH_2"/>
    <property type="match status" value="1"/>
</dbReference>
<feature type="transmembrane region" description="Helical" evidence="1">
    <location>
        <begin position="22"/>
        <end position="45"/>
    </location>
</feature>
<dbReference type="eggNOG" id="COG3428">
    <property type="taxonomic scope" value="Bacteria"/>
</dbReference>
<evidence type="ECO:0000256" key="1">
    <source>
        <dbReference type="SAM" id="Phobius"/>
    </source>
</evidence>
<dbReference type="PANTHER" id="PTHR37938:SF1">
    <property type="entry name" value="BLL0215 PROTEIN"/>
    <property type="match status" value="1"/>
</dbReference>
<feature type="transmembrane region" description="Helical" evidence="1">
    <location>
        <begin position="57"/>
        <end position="76"/>
    </location>
</feature>
<name>Q2JF56_FRACC</name>
<keyword evidence="4" id="KW-1185">Reference proteome</keyword>
<reference evidence="3 4" key="1">
    <citation type="journal article" date="2007" name="Genome Res.">
        <title>Genome characteristics of facultatively symbiotic Frankia sp. strains reflect host range and host plant biogeography.</title>
        <authorList>
            <person name="Normand P."/>
            <person name="Lapierre P."/>
            <person name="Tisa L.S."/>
            <person name="Gogarten J.P."/>
            <person name="Alloisio N."/>
            <person name="Bagnarol E."/>
            <person name="Bassi C.A."/>
            <person name="Berry A.M."/>
            <person name="Bickhart D.M."/>
            <person name="Choisne N."/>
            <person name="Couloux A."/>
            <person name="Cournoyer B."/>
            <person name="Cruveiller S."/>
            <person name="Daubin V."/>
            <person name="Demange N."/>
            <person name="Francino M.P."/>
            <person name="Goltsman E."/>
            <person name="Huang Y."/>
            <person name="Kopp O.R."/>
            <person name="Labarre L."/>
            <person name="Lapidus A."/>
            <person name="Lavire C."/>
            <person name="Marechal J."/>
            <person name="Martinez M."/>
            <person name="Mastronunzio J.E."/>
            <person name="Mullin B.C."/>
            <person name="Niemann J."/>
            <person name="Pujic P."/>
            <person name="Rawnsley T."/>
            <person name="Rouy Z."/>
            <person name="Schenowitz C."/>
            <person name="Sellstedt A."/>
            <person name="Tavares F."/>
            <person name="Tomkins J.P."/>
            <person name="Vallenet D."/>
            <person name="Valverde C."/>
            <person name="Wall L.G."/>
            <person name="Wang Y."/>
            <person name="Medigue C."/>
            <person name="Benson D.R."/>
        </authorList>
    </citation>
    <scope>NUCLEOTIDE SEQUENCE [LARGE SCALE GENOMIC DNA]</scope>
    <source>
        <strain evidence="4">DSM 45818 / CECT 9043 / CcI3</strain>
    </source>
</reference>
<dbReference type="STRING" id="106370.Francci3_0702"/>
<keyword evidence="1" id="KW-0472">Membrane</keyword>
<gene>
    <name evidence="3" type="ordered locus">Francci3_0702</name>
</gene>
<dbReference type="Proteomes" id="UP000001937">
    <property type="component" value="Chromosome"/>
</dbReference>
<evidence type="ECO:0000259" key="2">
    <source>
        <dbReference type="Pfam" id="PF03703"/>
    </source>
</evidence>
<keyword evidence="1" id="KW-0812">Transmembrane</keyword>
<evidence type="ECO:0000313" key="4">
    <source>
        <dbReference type="Proteomes" id="UP000001937"/>
    </source>
</evidence>
<sequence>MAFPDDILTQDEEVVLHVHPHWVSLVVPAFWTVAALLFAVLGVFFAPGGVLQKPIQYLVLLVAFGAIGYLSVMPWLRRMTTHYVVTNHRLVIREGVVTRVGRDVPLAWLVGATVQQNVIDRLLGSGELIIEAVGQRGRVSLSCMPHAERVQETLADLSAPYQSRGYPGA</sequence>
<dbReference type="PANTHER" id="PTHR37938">
    <property type="entry name" value="BLL0215 PROTEIN"/>
    <property type="match status" value="1"/>
</dbReference>